<dbReference type="Proteomes" id="UP000229307">
    <property type="component" value="Unassembled WGS sequence"/>
</dbReference>
<dbReference type="Pfam" id="PF00892">
    <property type="entry name" value="EamA"/>
    <property type="match status" value="1"/>
</dbReference>
<evidence type="ECO:0000313" key="3">
    <source>
        <dbReference type="EMBL" id="PIZ16525.1"/>
    </source>
</evidence>
<feature type="domain" description="EamA" evidence="2">
    <location>
        <begin position="5"/>
        <end position="135"/>
    </location>
</feature>
<dbReference type="SUPFAM" id="SSF103481">
    <property type="entry name" value="Multidrug resistance efflux transporter EmrE"/>
    <property type="match status" value="1"/>
</dbReference>
<proteinExistence type="predicted"/>
<reference evidence="4" key="1">
    <citation type="submission" date="2017-09" db="EMBL/GenBank/DDBJ databases">
        <title>Depth-based differentiation of microbial function through sediment-hosted aquifers and enrichment of novel symbionts in the deep terrestrial subsurface.</title>
        <authorList>
            <person name="Probst A.J."/>
            <person name="Ladd B."/>
            <person name="Jarett J.K."/>
            <person name="Geller-Mcgrath D.E."/>
            <person name="Sieber C.M.K."/>
            <person name="Emerson J.B."/>
            <person name="Anantharaman K."/>
            <person name="Thomas B.C."/>
            <person name="Malmstrom R."/>
            <person name="Stieglmeier M."/>
            <person name="Klingl A."/>
            <person name="Woyke T."/>
            <person name="Ryan C.M."/>
            <person name="Banfield J.F."/>
        </authorList>
    </citation>
    <scope>NUCLEOTIDE SEQUENCE [LARGE SCALE GENOMIC DNA]</scope>
</reference>
<feature type="transmembrane region" description="Helical" evidence="1">
    <location>
        <begin position="116"/>
        <end position="134"/>
    </location>
</feature>
<comment type="caution">
    <text evidence="3">The sequence shown here is derived from an EMBL/GenBank/DDBJ whole genome shotgun (WGS) entry which is preliminary data.</text>
</comment>
<dbReference type="EMBL" id="PFMR01000181">
    <property type="protein sequence ID" value="PIZ16525.1"/>
    <property type="molecule type" value="Genomic_DNA"/>
</dbReference>
<accession>A0A2M7SAH7</accession>
<evidence type="ECO:0000259" key="2">
    <source>
        <dbReference type="Pfam" id="PF00892"/>
    </source>
</evidence>
<evidence type="ECO:0000256" key="1">
    <source>
        <dbReference type="SAM" id="Phobius"/>
    </source>
</evidence>
<keyword evidence="1" id="KW-0812">Transmembrane</keyword>
<feature type="transmembrane region" description="Helical" evidence="1">
    <location>
        <begin position="34"/>
        <end position="52"/>
    </location>
</feature>
<keyword evidence="1" id="KW-0472">Membrane</keyword>
<feature type="transmembrane region" description="Helical" evidence="1">
    <location>
        <begin position="91"/>
        <end position="111"/>
    </location>
</feature>
<sequence length="136" mass="14967">MWKKFVIMAFFFNGLCLLFSKILVQAGLGSHNLFYLFVFYSAGFLWSLFFCLKDKIVFGKKEIFTGMGAGISSFLGSLFLMFALNKVPGTIVYPVAVGGNLVTVTIFAVIIFREKIGFRAVLGIVNGVVGLILISI</sequence>
<dbReference type="InterPro" id="IPR037185">
    <property type="entry name" value="EmrE-like"/>
</dbReference>
<feature type="transmembrane region" description="Helical" evidence="1">
    <location>
        <begin position="64"/>
        <end position="85"/>
    </location>
</feature>
<organism evidence="3 4">
    <name type="scientific">Candidatus Desantisbacteria bacterium CG_4_10_14_0_8_um_filter_48_22</name>
    <dbReference type="NCBI Taxonomy" id="1974543"/>
    <lineage>
        <taxon>Bacteria</taxon>
        <taxon>Candidatus Desantisiibacteriota</taxon>
    </lineage>
</organism>
<feature type="transmembrane region" description="Helical" evidence="1">
    <location>
        <begin position="7"/>
        <end position="28"/>
    </location>
</feature>
<evidence type="ECO:0000313" key="4">
    <source>
        <dbReference type="Proteomes" id="UP000229307"/>
    </source>
</evidence>
<keyword evidence="1" id="KW-1133">Transmembrane helix</keyword>
<dbReference type="GO" id="GO:0016020">
    <property type="term" value="C:membrane"/>
    <property type="evidence" value="ECO:0007669"/>
    <property type="project" value="InterPro"/>
</dbReference>
<name>A0A2M7SAH7_9BACT</name>
<gene>
    <name evidence="3" type="ORF">COY52_06790</name>
</gene>
<dbReference type="Gene3D" id="1.10.3730.20">
    <property type="match status" value="1"/>
</dbReference>
<dbReference type="InterPro" id="IPR000620">
    <property type="entry name" value="EamA_dom"/>
</dbReference>
<dbReference type="AlphaFoldDB" id="A0A2M7SAH7"/>
<protein>
    <recommendedName>
        <fullName evidence="2">EamA domain-containing protein</fullName>
    </recommendedName>
</protein>